<dbReference type="GO" id="GO:0006281">
    <property type="term" value="P:DNA repair"/>
    <property type="evidence" value="ECO:0007669"/>
    <property type="project" value="UniProtKB-KW"/>
</dbReference>
<dbReference type="GO" id="GO:0043565">
    <property type="term" value="F:sequence-specific DNA binding"/>
    <property type="evidence" value="ECO:0007669"/>
    <property type="project" value="InterPro"/>
</dbReference>
<dbReference type="Proteomes" id="UP000461670">
    <property type="component" value="Unassembled WGS sequence"/>
</dbReference>
<dbReference type="SUPFAM" id="SSF53155">
    <property type="entry name" value="Methylated DNA-protein cysteine methyltransferase domain"/>
    <property type="match status" value="1"/>
</dbReference>
<dbReference type="NCBIfam" id="TIGR00589">
    <property type="entry name" value="ogt"/>
    <property type="match status" value="1"/>
</dbReference>
<dbReference type="InterPro" id="IPR004026">
    <property type="entry name" value="Ada_DNA_repair_Zn-bd"/>
</dbReference>
<reference evidence="13" key="1">
    <citation type="journal article" date="2020" name="MBio">
        <title>Horizontal gene transfer to a defensive symbiont with a reduced genome amongst a multipartite beetle microbiome.</title>
        <authorList>
            <person name="Waterworth S.C."/>
            <person name="Florez L.V."/>
            <person name="Rees E.R."/>
            <person name="Hertweck C."/>
            <person name="Kaltenpoth M."/>
            <person name="Kwan J.C."/>
        </authorList>
    </citation>
    <scope>NUCLEOTIDE SEQUENCE [LARGE SCALE GENOMIC DNA]</scope>
</reference>
<dbReference type="GO" id="GO:0008270">
    <property type="term" value="F:zinc ion binding"/>
    <property type="evidence" value="ECO:0007669"/>
    <property type="project" value="InterPro"/>
</dbReference>
<comment type="catalytic activity">
    <reaction evidence="10">
        <text>a 6-O-methyl-2'-deoxyguanosine in DNA + L-cysteinyl-[protein] = S-methyl-L-cysteinyl-[protein] + a 2'-deoxyguanosine in DNA</text>
        <dbReference type="Rhea" id="RHEA:24000"/>
        <dbReference type="Rhea" id="RHEA-COMP:10131"/>
        <dbReference type="Rhea" id="RHEA-COMP:10132"/>
        <dbReference type="Rhea" id="RHEA-COMP:11367"/>
        <dbReference type="Rhea" id="RHEA-COMP:11368"/>
        <dbReference type="ChEBI" id="CHEBI:29950"/>
        <dbReference type="ChEBI" id="CHEBI:82612"/>
        <dbReference type="ChEBI" id="CHEBI:85445"/>
        <dbReference type="ChEBI" id="CHEBI:85448"/>
        <dbReference type="EC" id="2.1.1.63"/>
    </reaction>
</comment>
<dbReference type="InterPro" id="IPR036217">
    <property type="entry name" value="MethylDNA_cys_MeTrfase_DNAb"/>
</dbReference>
<dbReference type="GO" id="GO:0032259">
    <property type="term" value="P:methylation"/>
    <property type="evidence" value="ECO:0007669"/>
    <property type="project" value="UniProtKB-KW"/>
</dbReference>
<dbReference type="AlphaFoldDB" id="A0A7V8FR15"/>
<dbReference type="InterPro" id="IPR014048">
    <property type="entry name" value="MethylDNA_cys_MeTrfase_DNA-bd"/>
</dbReference>
<keyword evidence="4" id="KW-0808">Transferase</keyword>
<dbReference type="InterPro" id="IPR036388">
    <property type="entry name" value="WH-like_DNA-bd_sf"/>
</dbReference>
<evidence type="ECO:0000256" key="9">
    <source>
        <dbReference type="ARBA" id="ARBA00023204"/>
    </source>
</evidence>
<dbReference type="PIRSF" id="PIRSF000409">
    <property type="entry name" value="Ada"/>
    <property type="match status" value="1"/>
</dbReference>
<comment type="caution">
    <text evidence="12">The sequence shown here is derived from an EMBL/GenBank/DDBJ whole genome shotgun (WGS) entry which is preliminary data.</text>
</comment>
<evidence type="ECO:0000256" key="8">
    <source>
        <dbReference type="ARBA" id="ARBA00023163"/>
    </source>
</evidence>
<keyword evidence="3" id="KW-0489">Methyltransferase</keyword>
<dbReference type="SUPFAM" id="SSF46767">
    <property type="entry name" value="Methylated DNA-protein cysteine methyltransferase, C-terminal domain"/>
    <property type="match status" value="1"/>
</dbReference>
<organism evidence="12 13">
    <name type="scientific">Paracidovorax wautersii</name>
    <dbReference type="NCBI Taxonomy" id="1177982"/>
    <lineage>
        <taxon>Bacteria</taxon>
        <taxon>Pseudomonadati</taxon>
        <taxon>Pseudomonadota</taxon>
        <taxon>Betaproteobacteria</taxon>
        <taxon>Burkholderiales</taxon>
        <taxon>Comamonadaceae</taxon>
        <taxon>Paracidovorax</taxon>
    </lineage>
</organism>
<dbReference type="InterPro" id="IPR001497">
    <property type="entry name" value="MethylDNA_cys_MeTrfase_AS"/>
</dbReference>
<dbReference type="Gene3D" id="1.10.10.10">
    <property type="entry name" value="Winged helix-like DNA-binding domain superfamily/Winged helix DNA-binding domain"/>
    <property type="match status" value="1"/>
</dbReference>
<keyword evidence="9" id="KW-0234">DNA repair</keyword>
<dbReference type="Pfam" id="PF02805">
    <property type="entry name" value="Ada_Zn_binding"/>
    <property type="match status" value="1"/>
</dbReference>
<name>A0A7V8FR15_9BURK</name>
<evidence type="ECO:0000256" key="3">
    <source>
        <dbReference type="ARBA" id="ARBA00022603"/>
    </source>
</evidence>
<evidence type="ECO:0000256" key="1">
    <source>
        <dbReference type="ARBA" id="ARBA00001286"/>
    </source>
</evidence>
<dbReference type="CDD" id="cd06445">
    <property type="entry name" value="ATase"/>
    <property type="match status" value="1"/>
</dbReference>
<comment type="catalytic activity">
    <reaction evidence="1">
        <text>a 4-O-methyl-thymidine in DNA + L-cysteinyl-[protein] = a thymidine in DNA + S-methyl-L-cysteinyl-[protein]</text>
        <dbReference type="Rhea" id="RHEA:53428"/>
        <dbReference type="Rhea" id="RHEA-COMP:10131"/>
        <dbReference type="Rhea" id="RHEA-COMP:10132"/>
        <dbReference type="Rhea" id="RHEA-COMP:13555"/>
        <dbReference type="Rhea" id="RHEA-COMP:13556"/>
        <dbReference type="ChEBI" id="CHEBI:29950"/>
        <dbReference type="ChEBI" id="CHEBI:82612"/>
        <dbReference type="ChEBI" id="CHEBI:137386"/>
        <dbReference type="ChEBI" id="CHEBI:137387"/>
        <dbReference type="EC" id="2.1.1.63"/>
    </reaction>
</comment>
<evidence type="ECO:0000313" key="12">
    <source>
        <dbReference type="EMBL" id="KAF1022933.1"/>
    </source>
</evidence>
<evidence type="ECO:0000313" key="13">
    <source>
        <dbReference type="Proteomes" id="UP000461670"/>
    </source>
</evidence>
<dbReference type="PANTHER" id="PTHR10815">
    <property type="entry name" value="METHYLATED-DNA--PROTEIN-CYSTEINE METHYLTRANSFERASE"/>
    <property type="match status" value="1"/>
</dbReference>
<evidence type="ECO:0000259" key="11">
    <source>
        <dbReference type="PROSITE" id="PS01124"/>
    </source>
</evidence>
<dbReference type="InterPro" id="IPR016221">
    <property type="entry name" value="Bifunct_regulatory_prot_Ada"/>
</dbReference>
<dbReference type="EMBL" id="WNDQ01000008">
    <property type="protein sequence ID" value="KAF1022933.1"/>
    <property type="molecule type" value="Genomic_DNA"/>
</dbReference>
<evidence type="ECO:0000256" key="5">
    <source>
        <dbReference type="ARBA" id="ARBA00022763"/>
    </source>
</evidence>
<dbReference type="InterPro" id="IPR009057">
    <property type="entry name" value="Homeodomain-like_sf"/>
</dbReference>
<dbReference type="Gene3D" id="3.40.10.10">
    <property type="entry name" value="DNA Methylphosphotriester Repair Domain"/>
    <property type="match status" value="1"/>
</dbReference>
<sequence>MPTHPFPLSADAPIYASDDARWQAVLTRDARADGHFVYAARTTGVYARPSTPGRRPSRAHVEFFATPAEAEAAGYRASRRQDTGHAEQVAQACRWLAEDDVPLAELAARLELSPFYFHRVFKAETGLTPKAYATAQRAQRVRAELAPRAAPARRPTRKAELAAPPRVTDAIFDAGYHSSSRFYSAAASVLGMRPSDYRDGGRGQEIRFAVAACSLGAILVARSARGVCAILLGDDADRLVRDLQDQFPRATLVGADAAFEQWVAEVVGFVERPALGLKLPLDIRGTAFQERVWQALREIAPGQTVSYTQIAEAIGAPRAVRAVAQACAANRLAVAVPCHRVVRRDGDLSGYRWGVERKRELLAREADVAPEPADK</sequence>
<dbReference type="Gene3D" id="1.10.10.60">
    <property type="entry name" value="Homeodomain-like"/>
    <property type="match status" value="1"/>
</dbReference>
<accession>A0A7V8FR15</accession>
<keyword evidence="8" id="KW-0804">Transcription</keyword>
<dbReference type="SUPFAM" id="SSF57884">
    <property type="entry name" value="Ada DNA repair protein, N-terminal domain (N-Ada 10)"/>
    <property type="match status" value="1"/>
</dbReference>
<dbReference type="InterPro" id="IPR018060">
    <property type="entry name" value="HTH_AraC"/>
</dbReference>
<dbReference type="Pfam" id="PF12833">
    <property type="entry name" value="HTH_18"/>
    <property type="match status" value="1"/>
</dbReference>
<evidence type="ECO:0000256" key="4">
    <source>
        <dbReference type="ARBA" id="ARBA00022679"/>
    </source>
</evidence>
<keyword evidence="7" id="KW-0010">Activator</keyword>
<dbReference type="InterPro" id="IPR036631">
    <property type="entry name" value="MGMT_N_sf"/>
</dbReference>
<dbReference type="PROSITE" id="PS00374">
    <property type="entry name" value="MGMT"/>
    <property type="match status" value="1"/>
</dbReference>
<dbReference type="SUPFAM" id="SSF46689">
    <property type="entry name" value="Homeodomain-like"/>
    <property type="match status" value="1"/>
</dbReference>
<proteinExistence type="predicted"/>
<dbReference type="Gene3D" id="3.30.160.70">
    <property type="entry name" value="Methylated DNA-protein cysteine methyltransferase domain"/>
    <property type="match status" value="1"/>
</dbReference>
<dbReference type="SMART" id="SM00342">
    <property type="entry name" value="HTH_ARAC"/>
    <property type="match status" value="1"/>
</dbReference>
<dbReference type="PANTHER" id="PTHR10815:SF14">
    <property type="entry name" value="BIFUNCTIONAL TRANSCRIPTIONAL ACTIVATOR_DNA REPAIR ENZYME ADA"/>
    <property type="match status" value="1"/>
</dbReference>
<gene>
    <name evidence="12" type="primary">ada</name>
    <name evidence="12" type="ORF">GAK30_00872</name>
</gene>
<dbReference type="FunFam" id="1.10.10.10:FF:000410">
    <property type="entry name" value="ADA regulatory protein, putative"/>
    <property type="match status" value="1"/>
</dbReference>
<evidence type="ECO:0000256" key="10">
    <source>
        <dbReference type="ARBA" id="ARBA00049348"/>
    </source>
</evidence>
<keyword evidence="6" id="KW-0805">Transcription regulation</keyword>
<evidence type="ECO:0000256" key="6">
    <source>
        <dbReference type="ARBA" id="ARBA00023015"/>
    </source>
</evidence>
<dbReference type="NCBIfam" id="NF011964">
    <property type="entry name" value="PRK15435.1"/>
    <property type="match status" value="1"/>
</dbReference>
<evidence type="ECO:0000256" key="2">
    <source>
        <dbReference type="ARBA" id="ARBA00001947"/>
    </source>
</evidence>
<feature type="domain" description="HTH araC/xylS-type" evidence="11">
    <location>
        <begin position="87"/>
        <end position="200"/>
    </location>
</feature>
<dbReference type="GO" id="GO:0003908">
    <property type="term" value="F:methylated-DNA-[protein]-cysteine S-methyltransferase activity"/>
    <property type="evidence" value="ECO:0007669"/>
    <property type="project" value="UniProtKB-EC"/>
</dbReference>
<protein>
    <submittedName>
        <fullName evidence="12">Bifunctional transcriptional activator/DNA repair enzyme Ada</fullName>
    </submittedName>
</protein>
<dbReference type="GO" id="GO:0003700">
    <property type="term" value="F:DNA-binding transcription factor activity"/>
    <property type="evidence" value="ECO:0007669"/>
    <property type="project" value="InterPro"/>
</dbReference>
<comment type="cofactor">
    <cofactor evidence="2">
        <name>Zn(2+)</name>
        <dbReference type="ChEBI" id="CHEBI:29105"/>
    </cofactor>
</comment>
<keyword evidence="5" id="KW-0227">DNA damage</keyword>
<dbReference type="PROSITE" id="PS01124">
    <property type="entry name" value="HTH_ARAC_FAMILY_2"/>
    <property type="match status" value="1"/>
</dbReference>
<dbReference type="InterPro" id="IPR035451">
    <property type="entry name" value="Ada-like_dom_sf"/>
</dbReference>
<evidence type="ECO:0000256" key="7">
    <source>
        <dbReference type="ARBA" id="ARBA00023159"/>
    </source>
</evidence>
<dbReference type="Pfam" id="PF01035">
    <property type="entry name" value="DNA_binding_1"/>
    <property type="match status" value="1"/>
</dbReference>